<comment type="caution">
    <text evidence="1">The sequence shown here is derived from an EMBL/GenBank/DDBJ whole genome shotgun (WGS) entry which is preliminary data.</text>
</comment>
<dbReference type="EMBL" id="WIXE01011409">
    <property type="protein sequence ID" value="KAK5976763.1"/>
    <property type="molecule type" value="Genomic_DNA"/>
</dbReference>
<evidence type="ECO:0000313" key="1">
    <source>
        <dbReference type="EMBL" id="KAK5976763.1"/>
    </source>
</evidence>
<organism evidence="1 2">
    <name type="scientific">Trichostrongylus colubriformis</name>
    <name type="common">Black scour worm</name>
    <dbReference type="NCBI Taxonomy" id="6319"/>
    <lineage>
        <taxon>Eukaryota</taxon>
        <taxon>Metazoa</taxon>
        <taxon>Ecdysozoa</taxon>
        <taxon>Nematoda</taxon>
        <taxon>Chromadorea</taxon>
        <taxon>Rhabditida</taxon>
        <taxon>Rhabditina</taxon>
        <taxon>Rhabditomorpha</taxon>
        <taxon>Strongyloidea</taxon>
        <taxon>Trichostrongylidae</taxon>
        <taxon>Trichostrongylus</taxon>
    </lineage>
</organism>
<protein>
    <submittedName>
        <fullName evidence="1">Uncharacterized protein</fullName>
    </submittedName>
</protein>
<dbReference type="AlphaFoldDB" id="A0AAN8G4T3"/>
<keyword evidence="2" id="KW-1185">Reference proteome</keyword>
<evidence type="ECO:0000313" key="2">
    <source>
        <dbReference type="Proteomes" id="UP001331761"/>
    </source>
</evidence>
<gene>
    <name evidence="1" type="ORF">GCK32_022618</name>
</gene>
<accession>A0AAN8G4T3</accession>
<reference evidence="1 2" key="1">
    <citation type="submission" date="2019-10" db="EMBL/GenBank/DDBJ databases">
        <title>Assembly and Annotation for the nematode Trichostrongylus colubriformis.</title>
        <authorList>
            <person name="Martin J."/>
        </authorList>
    </citation>
    <scope>NUCLEOTIDE SEQUENCE [LARGE SCALE GENOMIC DNA]</scope>
    <source>
        <strain evidence="1">G859</strain>
        <tissue evidence="1">Whole worm</tissue>
    </source>
</reference>
<sequence length="116" mass="13940">MIWIWLQLFPRVVFPPEPEYGYANFVRHGPLRVQKFESPSSLKIRNQGEPGMWTAKIIWNQETFVRNKKWRPKEMSYVASVEIRTTSPLPTARMRVHRSIHHTFRSQQNHHLGYRL</sequence>
<proteinExistence type="predicted"/>
<name>A0AAN8G4T3_TRICO</name>
<dbReference type="Proteomes" id="UP001331761">
    <property type="component" value="Unassembled WGS sequence"/>
</dbReference>